<name>A0A9W8XGN1_9PLEO</name>
<dbReference type="GeneID" id="80912083"/>
<keyword evidence="3" id="KW-0479">Metal-binding</keyword>
<dbReference type="AlphaFoldDB" id="A0A9W8XGN1"/>
<dbReference type="InterPro" id="IPR013083">
    <property type="entry name" value="Znf_RING/FYVE/PHD"/>
</dbReference>
<comment type="caution">
    <text evidence="11">The sequence shown here is derived from an EMBL/GenBank/DDBJ whole genome shotgun (WGS) entry which is preliminary data.</text>
</comment>
<dbReference type="PROSITE" id="PS51292">
    <property type="entry name" value="ZF_RING_CH"/>
    <property type="match status" value="1"/>
</dbReference>
<keyword evidence="5" id="KW-0862">Zinc</keyword>
<accession>A0A9W8XGN1</accession>
<feature type="compositionally biased region" description="Low complexity" evidence="8">
    <location>
        <begin position="1"/>
        <end position="15"/>
    </location>
</feature>
<feature type="compositionally biased region" description="Pro residues" evidence="8">
    <location>
        <begin position="384"/>
        <end position="401"/>
    </location>
</feature>
<evidence type="ECO:0000256" key="4">
    <source>
        <dbReference type="ARBA" id="ARBA00022771"/>
    </source>
</evidence>
<evidence type="ECO:0000313" key="11">
    <source>
        <dbReference type="EMBL" id="KAJ4349933.1"/>
    </source>
</evidence>
<feature type="transmembrane region" description="Helical" evidence="9">
    <location>
        <begin position="497"/>
        <end position="520"/>
    </location>
</feature>
<evidence type="ECO:0000313" key="12">
    <source>
        <dbReference type="Proteomes" id="UP001140513"/>
    </source>
</evidence>
<dbReference type="Proteomes" id="UP001140513">
    <property type="component" value="Unassembled WGS sequence"/>
</dbReference>
<feature type="region of interest" description="Disordered" evidence="8">
    <location>
        <begin position="419"/>
        <end position="438"/>
    </location>
</feature>
<feature type="region of interest" description="Disordered" evidence="8">
    <location>
        <begin position="370"/>
        <end position="407"/>
    </location>
</feature>
<proteinExistence type="predicted"/>
<evidence type="ECO:0000259" key="10">
    <source>
        <dbReference type="PROSITE" id="PS51292"/>
    </source>
</evidence>
<dbReference type="GO" id="GO:0016020">
    <property type="term" value="C:membrane"/>
    <property type="evidence" value="ECO:0007669"/>
    <property type="project" value="UniProtKB-SubCell"/>
</dbReference>
<keyword evidence="4" id="KW-0863">Zinc-finger</keyword>
<keyword evidence="6 9" id="KW-1133">Transmembrane helix</keyword>
<dbReference type="RefSeq" id="XP_056068863.1">
    <property type="nucleotide sequence ID" value="XM_056217307.1"/>
</dbReference>
<feature type="transmembrane region" description="Helical" evidence="9">
    <location>
        <begin position="444"/>
        <end position="468"/>
    </location>
</feature>
<evidence type="ECO:0000256" key="9">
    <source>
        <dbReference type="SAM" id="Phobius"/>
    </source>
</evidence>
<evidence type="ECO:0000256" key="7">
    <source>
        <dbReference type="ARBA" id="ARBA00023136"/>
    </source>
</evidence>
<feature type="compositionally biased region" description="Polar residues" evidence="8">
    <location>
        <begin position="22"/>
        <end position="44"/>
    </location>
</feature>
<dbReference type="PANTHER" id="PTHR46283">
    <property type="entry name" value="E3 UBIQUITIN-PROTEIN LIGASE MARCH5"/>
    <property type="match status" value="1"/>
</dbReference>
<dbReference type="EMBL" id="JAPEUX010000006">
    <property type="protein sequence ID" value="KAJ4349933.1"/>
    <property type="molecule type" value="Genomic_DNA"/>
</dbReference>
<evidence type="ECO:0000256" key="2">
    <source>
        <dbReference type="ARBA" id="ARBA00022692"/>
    </source>
</evidence>
<feature type="domain" description="RING-CH-type" evidence="10">
    <location>
        <begin position="72"/>
        <end position="147"/>
    </location>
</feature>
<protein>
    <recommendedName>
        <fullName evidence="10">RING-CH-type domain-containing protein</fullName>
    </recommendedName>
</protein>
<keyword evidence="7 9" id="KW-0472">Membrane</keyword>
<dbReference type="Gene3D" id="3.30.40.10">
    <property type="entry name" value="Zinc/RING finger domain, C3HC4 (zinc finger)"/>
    <property type="match status" value="1"/>
</dbReference>
<keyword evidence="12" id="KW-1185">Reference proteome</keyword>
<sequence>MASLPPQQQQRRASPPTEPASPEQSHAARTNSFSAASVDSQTLLLNFPPTESVKSAEAAQQNVPAQTEAQPIEDNEPRRCWICFNDETEDDETTSEWRSPCPCVLVAHERCLLDWVADMEAPNSRRRAGRTAGKILCPQCKSEIRLERPRSLAVETVRTVERLTKLMVLPGIFFVVGTATYTTLRWIGTDTVYKIFGIGDARRILQPLYTQPDPTTNSVTMHMLNHLRNNWQLDLGLPAIPTILILSRTRIADSFLPFLPLVFFASGGGVQHDALLQFTWPPSAAFTVAALPYMRSIYNSYYDRFWLRHERHWLKEVQPRADAEAEIDADGQGGEDDAEAMLNAIVEEDGGDEDGENVVELEVDVDLLFDWHGGGPAENNNAPENPPVPIARGPGAPPLEAPPVDDDAPAAAEAIQDGDAAPAPNVPQQPAQPRRQRVRREGNIGFATASIADSILGALIFPTIAAAMGEVLKVALPKSWVTPPISGKPTGFLQNKWARSIVGGCLFVGLKDAVLLYVRWKMAQTHRQRRVVDYDGSKGKRKTKST</sequence>
<evidence type="ECO:0000256" key="6">
    <source>
        <dbReference type="ARBA" id="ARBA00022989"/>
    </source>
</evidence>
<feature type="region of interest" description="Disordered" evidence="8">
    <location>
        <begin position="1"/>
        <end position="71"/>
    </location>
</feature>
<dbReference type="SMART" id="SM00744">
    <property type="entry name" value="RINGv"/>
    <property type="match status" value="1"/>
</dbReference>
<reference evidence="11" key="1">
    <citation type="submission" date="2022-10" db="EMBL/GenBank/DDBJ databases">
        <title>Tapping the CABI collections for fungal endophytes: first genome assemblies for Collariella, Neodidymelliopsis, Ascochyta clinopodiicola, Didymella pomorum, Didymosphaeria variabile, Neocosmospora piperis and Neocucurbitaria cava.</title>
        <authorList>
            <person name="Hill R."/>
        </authorList>
    </citation>
    <scope>NUCLEOTIDE SEQUENCE</scope>
    <source>
        <strain evidence="11">IMI 356815</strain>
    </source>
</reference>
<organism evidence="11 12">
    <name type="scientific">Didymosphaeria variabile</name>
    <dbReference type="NCBI Taxonomy" id="1932322"/>
    <lineage>
        <taxon>Eukaryota</taxon>
        <taxon>Fungi</taxon>
        <taxon>Dikarya</taxon>
        <taxon>Ascomycota</taxon>
        <taxon>Pezizomycotina</taxon>
        <taxon>Dothideomycetes</taxon>
        <taxon>Pleosporomycetidae</taxon>
        <taxon>Pleosporales</taxon>
        <taxon>Massarineae</taxon>
        <taxon>Didymosphaeriaceae</taxon>
        <taxon>Didymosphaeria</taxon>
    </lineage>
</organism>
<dbReference type="SUPFAM" id="SSF57850">
    <property type="entry name" value="RING/U-box"/>
    <property type="match status" value="1"/>
</dbReference>
<evidence type="ECO:0000256" key="5">
    <source>
        <dbReference type="ARBA" id="ARBA00022833"/>
    </source>
</evidence>
<feature type="compositionally biased region" description="Polar residues" evidence="8">
    <location>
        <begin position="58"/>
        <end position="69"/>
    </location>
</feature>
<evidence type="ECO:0000256" key="3">
    <source>
        <dbReference type="ARBA" id="ARBA00022723"/>
    </source>
</evidence>
<gene>
    <name evidence="11" type="ORF">N0V89_008553</name>
</gene>
<dbReference type="GO" id="GO:0008270">
    <property type="term" value="F:zinc ion binding"/>
    <property type="evidence" value="ECO:0007669"/>
    <property type="project" value="UniProtKB-KW"/>
</dbReference>
<dbReference type="OrthoDB" id="5817083at2759"/>
<comment type="subcellular location">
    <subcellularLocation>
        <location evidence="1">Membrane</location>
        <topology evidence="1">Multi-pass membrane protein</topology>
    </subcellularLocation>
</comment>
<feature type="compositionally biased region" description="Low complexity" evidence="8">
    <location>
        <begin position="419"/>
        <end position="433"/>
    </location>
</feature>
<evidence type="ECO:0000256" key="1">
    <source>
        <dbReference type="ARBA" id="ARBA00004141"/>
    </source>
</evidence>
<evidence type="ECO:0000256" key="8">
    <source>
        <dbReference type="SAM" id="MobiDB-lite"/>
    </source>
</evidence>
<dbReference type="InterPro" id="IPR011016">
    <property type="entry name" value="Znf_RING-CH"/>
</dbReference>
<keyword evidence="2 9" id="KW-0812">Transmembrane</keyword>